<feature type="transmembrane region" description="Helical" evidence="2">
    <location>
        <begin position="343"/>
        <end position="361"/>
    </location>
</feature>
<dbReference type="PANTHER" id="PTHR31082:SF4">
    <property type="entry name" value="PHEROMONE-REGULATED MEMBRANE PROTEIN 10"/>
    <property type="match status" value="1"/>
</dbReference>
<sequence length="447" mass="46333">MGGAFDRLQRFADRVSKRRLDHLEPPGSMGPPPPSWELIGFLRDLGVSLSGSGAATGRIVATLHSLTAAYNAEGVDFFIFPTGVFVRIADEDGSLRTDFAATPSDPLRLYQVDALYRLIKDVAATRMAPAEGRRRLEAILRERPQHGVWTTVAGALLLSLGLGLTRNPPWEALAGYALLGAVNGVLQAVAYRFRVLSLALPVVAGALSTVIAFSLPNAMTGGDPVALLIPSLIVFLPGAALTIGTIELATGSMVAGAARLMYAFNLLFLLAFGILVGTEMVDVTYGGHADAPLGAWAAWAGVAIVGCGYALNQHAPARTLGWVLVVLYGVWIALNLGQSLGSALMGAFLAGLVLTPLSNLAQARPSGPPAQVTFLPAFWLIVPGVLGLTGVSELIVGDTTVSSGIADLVTALLTVVAIALGILVGSGFTRGSDALSPASALPARAKE</sequence>
<feature type="transmembrane region" description="Helical" evidence="2">
    <location>
        <begin position="319"/>
        <end position="337"/>
    </location>
</feature>
<evidence type="ECO:0000259" key="3">
    <source>
        <dbReference type="Pfam" id="PF06738"/>
    </source>
</evidence>
<feature type="transmembrane region" description="Helical" evidence="2">
    <location>
        <begin position="408"/>
        <end position="428"/>
    </location>
</feature>
<evidence type="ECO:0000256" key="2">
    <source>
        <dbReference type="SAM" id="Phobius"/>
    </source>
</evidence>
<gene>
    <name evidence="4" type="ORF">E9998_22940</name>
</gene>
<feature type="transmembrane region" description="Helical" evidence="2">
    <location>
        <begin position="198"/>
        <end position="219"/>
    </location>
</feature>
<dbReference type="Proteomes" id="UP000305792">
    <property type="component" value="Unassembled WGS sequence"/>
</dbReference>
<dbReference type="RefSeq" id="WP_136532029.1">
    <property type="nucleotide sequence ID" value="NZ_STGX01000022.1"/>
</dbReference>
<name>A0A4S8P3J3_9ACTN</name>
<comment type="caution">
    <text evidence="4">The sequence shown here is derived from an EMBL/GenBank/DDBJ whole genome shotgun (WGS) entry which is preliminary data.</text>
</comment>
<organism evidence="4 5">
    <name type="scientific">Glycomyces paridis</name>
    <dbReference type="NCBI Taxonomy" id="2126555"/>
    <lineage>
        <taxon>Bacteria</taxon>
        <taxon>Bacillati</taxon>
        <taxon>Actinomycetota</taxon>
        <taxon>Actinomycetes</taxon>
        <taxon>Glycomycetales</taxon>
        <taxon>Glycomycetaceae</taxon>
        <taxon>Glycomyces</taxon>
    </lineage>
</organism>
<proteinExistence type="inferred from homology"/>
<protein>
    <submittedName>
        <fullName evidence="4">Threonine/serine exporter family protein</fullName>
    </submittedName>
</protein>
<evidence type="ECO:0000256" key="1">
    <source>
        <dbReference type="ARBA" id="ARBA00034125"/>
    </source>
</evidence>
<keyword evidence="2" id="KW-0472">Membrane</keyword>
<keyword evidence="2" id="KW-0812">Transmembrane</keyword>
<feature type="transmembrane region" description="Helical" evidence="2">
    <location>
        <begin position="225"/>
        <end position="248"/>
    </location>
</feature>
<dbReference type="InterPro" id="IPR010619">
    <property type="entry name" value="ThrE-like_N"/>
</dbReference>
<comment type="similarity">
    <text evidence="1">Belongs to the ThrE exporter (TC 2.A.79) family.</text>
</comment>
<dbReference type="EMBL" id="STGX01000022">
    <property type="protein sequence ID" value="THV23462.1"/>
    <property type="molecule type" value="Genomic_DNA"/>
</dbReference>
<accession>A0A4S8P3J3</accession>
<dbReference type="Pfam" id="PF06738">
    <property type="entry name" value="ThrE"/>
    <property type="match status" value="1"/>
</dbReference>
<keyword evidence="2" id="KW-1133">Transmembrane helix</keyword>
<evidence type="ECO:0000313" key="4">
    <source>
        <dbReference type="EMBL" id="THV23462.1"/>
    </source>
</evidence>
<evidence type="ECO:0000313" key="5">
    <source>
        <dbReference type="Proteomes" id="UP000305792"/>
    </source>
</evidence>
<dbReference type="OrthoDB" id="235893at2"/>
<feature type="domain" description="Threonine/serine exporter-like N-terminal" evidence="3">
    <location>
        <begin position="44"/>
        <end position="280"/>
    </location>
</feature>
<feature type="transmembrane region" description="Helical" evidence="2">
    <location>
        <begin position="260"/>
        <end position="281"/>
    </location>
</feature>
<feature type="transmembrane region" description="Helical" evidence="2">
    <location>
        <begin position="293"/>
        <end position="312"/>
    </location>
</feature>
<reference evidence="4 5" key="1">
    <citation type="journal article" date="2018" name="Int. J. Syst. Evol. Microbiol.">
        <title>Glycomyces paridis sp. nov., isolated from the medicinal plant Paris polyphylla.</title>
        <authorList>
            <person name="Fang X.M."/>
            <person name="Bai J.L."/>
            <person name="Su J."/>
            <person name="Zhao L.L."/>
            <person name="Liu H.Y."/>
            <person name="Ma B.P."/>
            <person name="Zhang Y.Q."/>
            <person name="Yu L.Y."/>
        </authorList>
    </citation>
    <scope>NUCLEOTIDE SEQUENCE [LARGE SCALE GENOMIC DNA]</scope>
    <source>
        <strain evidence="4 5">CPCC 204357</strain>
    </source>
</reference>
<dbReference type="InterPro" id="IPR051361">
    <property type="entry name" value="ThrE/Ser_Exporter"/>
</dbReference>
<keyword evidence="5" id="KW-1185">Reference proteome</keyword>
<feature type="transmembrane region" description="Helical" evidence="2">
    <location>
        <begin position="373"/>
        <end position="396"/>
    </location>
</feature>
<dbReference type="PANTHER" id="PTHR31082">
    <property type="entry name" value="PHEROMONE-REGULATED MEMBRANE PROTEIN 10"/>
    <property type="match status" value="1"/>
</dbReference>
<dbReference type="AlphaFoldDB" id="A0A4S8P3J3"/>
<dbReference type="GO" id="GO:0022857">
    <property type="term" value="F:transmembrane transporter activity"/>
    <property type="evidence" value="ECO:0007669"/>
    <property type="project" value="InterPro"/>
</dbReference>